<keyword evidence="6" id="KW-0175">Coiled coil</keyword>
<dbReference type="Gene3D" id="6.10.140.820">
    <property type="match status" value="1"/>
</dbReference>
<sequence>MTSLTQQWLRQVAQPYHSKDRVYADVDAVLAAFATLRPKTEVYTFNDGRTQLLICVHGLVPITYRQATYNIPISLWIPSGYPREPPLAYVVPTSDMFVRASKAVDPSGQCDIEYLRNWQRKSEGCDLIALVRALQDQFSREPPVYAKPRSSASGGGTSQLSTNPSTAGPSHATRPPPPLPGSQSVPVTTTSTPISSIDRPALPTKPISHSPSPSIASHPNGSPSAALRPLDAPVRPPLPPDLRRPWAENHPSPPPTSRPPRAEQTPRPASAYATIPQQYDGRSNDQPPAFAYTQPQPGATPGHPPYHVPGPVSTHSSGQSMQWQSTSQQLSSPTSWSPSPPPPPPNYGSRPASIHVSTFSHPPAPFSPSQHVTHPPPHAPAIPPPAAAPIPDLMDDDTPEPSVNPAVPAPPRPPNPELLRLHAAVRSRIHAELGSLATAANADAERMRVTQADLLAGEPAIRDEMARLEAVKDVCRTVASRYRDCVSHAEANIAELRRKGDPEVDELVCSTTIVHNQLINLIAEDNAIEDTIYHLHRALNAGRIDLDKFLKTTRLLAEEQFTKRALIERILAGLPTGASSWT</sequence>
<dbReference type="Gene3D" id="3.10.110.10">
    <property type="entry name" value="Ubiquitin Conjugating Enzyme"/>
    <property type="match status" value="1"/>
</dbReference>
<keyword evidence="4" id="KW-0967">Endosome</keyword>
<comment type="similarity">
    <text evidence="2">Belongs to the ubiquitin-conjugating enzyme family. UEV subfamily.</text>
</comment>
<feature type="compositionally biased region" description="Low complexity" evidence="8">
    <location>
        <begin position="309"/>
        <end position="337"/>
    </location>
</feature>
<dbReference type="PANTHER" id="PTHR23306">
    <property type="entry name" value="TUMOR SUSCEPTIBILITY GENE 101 PROTEIN-RELATED"/>
    <property type="match status" value="1"/>
</dbReference>
<dbReference type="Pfam" id="PF09454">
    <property type="entry name" value="Vps23_core"/>
    <property type="match status" value="1"/>
</dbReference>
<dbReference type="SUPFAM" id="SSF54495">
    <property type="entry name" value="UBC-like"/>
    <property type="match status" value="1"/>
</dbReference>
<evidence type="ECO:0000313" key="12">
    <source>
        <dbReference type="Proteomes" id="UP000077266"/>
    </source>
</evidence>
<comment type="subcellular location">
    <subcellularLocation>
        <location evidence="1">Endosome</location>
    </subcellularLocation>
</comment>
<dbReference type="GO" id="GO:0043130">
    <property type="term" value="F:ubiquitin binding"/>
    <property type="evidence" value="ECO:0007669"/>
    <property type="project" value="TreeGrafter"/>
</dbReference>
<dbReference type="GO" id="GO:0043162">
    <property type="term" value="P:ubiquitin-dependent protein catabolic process via the multivesicular body sorting pathway"/>
    <property type="evidence" value="ECO:0007669"/>
    <property type="project" value="UniProtKB-ARBA"/>
</dbReference>
<dbReference type="SUPFAM" id="SSF140111">
    <property type="entry name" value="Endosomal sorting complex assembly domain"/>
    <property type="match status" value="1"/>
</dbReference>
<organism evidence="11 12">
    <name type="scientific">Exidia glandulosa HHB12029</name>
    <dbReference type="NCBI Taxonomy" id="1314781"/>
    <lineage>
        <taxon>Eukaryota</taxon>
        <taxon>Fungi</taxon>
        <taxon>Dikarya</taxon>
        <taxon>Basidiomycota</taxon>
        <taxon>Agaricomycotina</taxon>
        <taxon>Agaricomycetes</taxon>
        <taxon>Auriculariales</taxon>
        <taxon>Exidiaceae</taxon>
        <taxon>Exidia</taxon>
    </lineage>
</organism>
<dbReference type="InterPro" id="IPR016135">
    <property type="entry name" value="UBQ-conjugating_enzyme/RWD"/>
</dbReference>
<dbReference type="EMBL" id="KV426035">
    <property type="protein sequence ID" value="KZV91075.1"/>
    <property type="molecule type" value="Genomic_DNA"/>
</dbReference>
<evidence type="ECO:0000256" key="4">
    <source>
        <dbReference type="ARBA" id="ARBA00022753"/>
    </source>
</evidence>
<evidence type="ECO:0000256" key="8">
    <source>
        <dbReference type="SAM" id="MobiDB-lite"/>
    </source>
</evidence>
<keyword evidence="5 7" id="KW-0653">Protein transport</keyword>
<dbReference type="InterPro" id="IPR037202">
    <property type="entry name" value="ESCRT_assembly_dom"/>
</dbReference>
<dbReference type="PROSITE" id="PS51312">
    <property type="entry name" value="SB"/>
    <property type="match status" value="1"/>
</dbReference>
<protein>
    <submittedName>
        <fullName evidence="11">UEV-domain-containing protein</fullName>
    </submittedName>
</protein>
<keyword evidence="3 7" id="KW-0813">Transport</keyword>
<evidence type="ECO:0000256" key="7">
    <source>
        <dbReference type="PROSITE-ProRule" id="PRU00644"/>
    </source>
</evidence>
<feature type="compositionally biased region" description="Polar residues" evidence="8">
    <location>
        <begin position="275"/>
        <end position="286"/>
    </location>
</feature>
<feature type="domain" description="UEV" evidence="10">
    <location>
        <begin position="3"/>
        <end position="148"/>
    </location>
</feature>
<reference evidence="11 12" key="1">
    <citation type="journal article" date="2016" name="Mol. Biol. Evol.">
        <title>Comparative Genomics of Early-Diverging Mushroom-Forming Fungi Provides Insights into the Origins of Lignocellulose Decay Capabilities.</title>
        <authorList>
            <person name="Nagy L.G."/>
            <person name="Riley R."/>
            <person name="Tritt A."/>
            <person name="Adam C."/>
            <person name="Daum C."/>
            <person name="Floudas D."/>
            <person name="Sun H."/>
            <person name="Yadav J.S."/>
            <person name="Pangilinan J."/>
            <person name="Larsson K.H."/>
            <person name="Matsuura K."/>
            <person name="Barry K."/>
            <person name="Labutti K."/>
            <person name="Kuo R."/>
            <person name="Ohm R.A."/>
            <person name="Bhattacharya S.S."/>
            <person name="Shirouzu T."/>
            <person name="Yoshinaga Y."/>
            <person name="Martin F.M."/>
            <person name="Grigoriev I.V."/>
            <person name="Hibbett D.S."/>
        </authorList>
    </citation>
    <scope>NUCLEOTIDE SEQUENCE [LARGE SCALE GENOMIC DNA]</scope>
    <source>
        <strain evidence="11 12">HHB12029</strain>
    </source>
</reference>
<feature type="compositionally biased region" description="Low complexity" evidence="8">
    <location>
        <begin position="206"/>
        <end position="233"/>
    </location>
</feature>
<dbReference type="GO" id="GO:0072666">
    <property type="term" value="P:establishment of protein localization to vacuole"/>
    <property type="evidence" value="ECO:0007669"/>
    <property type="project" value="UniProtKB-ARBA"/>
</dbReference>
<dbReference type="GO" id="GO:0006886">
    <property type="term" value="P:intracellular protein transport"/>
    <property type="evidence" value="ECO:0007669"/>
    <property type="project" value="UniProtKB-ARBA"/>
</dbReference>
<dbReference type="STRING" id="1314781.A0A165GVM1"/>
<dbReference type="AlphaFoldDB" id="A0A165GVM1"/>
<name>A0A165GVM1_EXIGL</name>
<accession>A0A165GVM1</accession>
<dbReference type="Pfam" id="PF05743">
    <property type="entry name" value="UEV"/>
    <property type="match status" value="1"/>
</dbReference>
<dbReference type="InterPro" id="IPR008883">
    <property type="entry name" value="UEV_N"/>
</dbReference>
<feature type="compositionally biased region" description="Pro residues" evidence="8">
    <location>
        <begin position="407"/>
        <end position="416"/>
    </location>
</feature>
<evidence type="ECO:0000256" key="5">
    <source>
        <dbReference type="ARBA" id="ARBA00022927"/>
    </source>
</evidence>
<keyword evidence="12" id="KW-1185">Reference proteome</keyword>
<feature type="compositionally biased region" description="Low complexity" evidence="8">
    <location>
        <begin position="184"/>
        <end position="197"/>
    </location>
</feature>
<dbReference type="CDD" id="cd11685">
    <property type="entry name" value="UEV_TSG101-like"/>
    <property type="match status" value="1"/>
</dbReference>
<feature type="compositionally biased region" description="Polar residues" evidence="8">
    <location>
        <begin position="158"/>
        <end position="168"/>
    </location>
</feature>
<dbReference type="PRINTS" id="PR01217">
    <property type="entry name" value="PRICHEXTENSN"/>
</dbReference>
<dbReference type="Proteomes" id="UP000077266">
    <property type="component" value="Unassembled WGS sequence"/>
</dbReference>
<evidence type="ECO:0000256" key="2">
    <source>
        <dbReference type="ARBA" id="ARBA00009594"/>
    </source>
</evidence>
<feature type="domain" description="SB" evidence="9">
    <location>
        <begin position="512"/>
        <end position="580"/>
    </location>
</feature>
<evidence type="ECO:0000256" key="1">
    <source>
        <dbReference type="ARBA" id="ARBA00004177"/>
    </source>
</evidence>
<evidence type="ECO:0000259" key="10">
    <source>
        <dbReference type="PROSITE" id="PS51322"/>
    </source>
</evidence>
<dbReference type="PANTHER" id="PTHR23306:SF3">
    <property type="entry name" value="TUMOR SUPPRESSOR PROTEIN 101"/>
    <property type="match status" value="1"/>
</dbReference>
<dbReference type="InterPro" id="IPR017916">
    <property type="entry name" value="SB_dom"/>
</dbReference>
<gene>
    <name evidence="11" type="ORF">EXIGLDRAFT_648607</name>
</gene>
<dbReference type="PROSITE" id="PS51322">
    <property type="entry name" value="UEV"/>
    <property type="match status" value="1"/>
</dbReference>
<feature type="compositionally biased region" description="Pro residues" evidence="8">
    <location>
        <begin position="374"/>
        <end position="388"/>
    </location>
</feature>
<feature type="region of interest" description="Disordered" evidence="8">
    <location>
        <begin position="142"/>
        <end position="416"/>
    </location>
</feature>
<evidence type="ECO:0000259" key="9">
    <source>
        <dbReference type="PROSITE" id="PS51312"/>
    </source>
</evidence>
<dbReference type="GO" id="GO:0000813">
    <property type="term" value="C:ESCRT I complex"/>
    <property type="evidence" value="ECO:0007669"/>
    <property type="project" value="TreeGrafter"/>
</dbReference>
<dbReference type="InParanoid" id="A0A165GVM1"/>
<evidence type="ECO:0000256" key="6">
    <source>
        <dbReference type="ARBA" id="ARBA00023054"/>
    </source>
</evidence>
<evidence type="ECO:0000313" key="11">
    <source>
        <dbReference type="EMBL" id="KZV91075.1"/>
    </source>
</evidence>
<dbReference type="OrthoDB" id="306304at2759"/>
<proteinExistence type="inferred from homology"/>
<evidence type="ECO:0000256" key="3">
    <source>
        <dbReference type="ARBA" id="ARBA00022448"/>
    </source>
</evidence>
<dbReference type="InterPro" id="IPR052070">
    <property type="entry name" value="ESCRT-I_UEV_domain"/>
</dbReference>